<keyword evidence="1" id="KW-0472">Membrane</keyword>
<keyword evidence="4" id="KW-0696">RNA-directed RNA polymerase</keyword>
<evidence type="ECO:0000313" key="4">
    <source>
        <dbReference type="EMBL" id="WZI33318.1"/>
    </source>
</evidence>
<feature type="domain" description="RNA-directed RNA polymerase N-terminal" evidence="2">
    <location>
        <begin position="59"/>
        <end position="311"/>
    </location>
</feature>
<sequence length="1213" mass="140141">MDTTSKNDPRYNFNLKLTKTQIQILENDTRKLIRSRNELTNELISKTRLCGGNKGILRIPNELKKPKKFNIDDYPLMKNKTNIAIEHPYDYLTTFNVKSFYDEKERNENVEKDVRYGMIQSMIEVDQCQSRLSSIWRQMCGVILPLDIIYSPESNVLRHMLYEILSELDGEFSEDELPFYENRGRIKFNRMMIPSILPLLIYALMNIGMHLICGNVSVEESIMCMNNYLELARISYQDEKLRVKNVARNWMNEATHRLGKIIVPRWGSRLKIIGYEVKDIRESKRNQLKFMKKRKERKEMLSDEINRYIDMKILKSKNLREVLEGMLVMRIASNDGTYYKTATELSLRKAVEPKIRMNIVSAPYAVESIKSGIIKQEYEKDSLYDYIVRNLLLYKDMTINAIEKINLDEKYVDILKMTSAGVELVKNEIKDPVVRKLTRKRLVRAAIDSIDYRNKDAFICRLQQPIMAVERQQVDRRQRMIAGINNEMLLGSMASYVILTTMFENYSAAAHGKQTGDASDIARMLQLTSMDSVLLSSMDVKGMDASIQATTRELVHSFNLEVAKMSTHVNAGPFKAEMMDITDRRTGEKKGKMMASALLQLLLVEKHNAQTAVTFTSKYFGVIKNAEGTFSSGRADTSAHHTALLPSIIRGQETKTSGETASTRMMIQALGDDANIVYCGSEELMEKNAEDDTRAMNECGFEIEEELSKSSMVFLQQECVNGVYFGYADRITLFTKERSNETVSTYQSIQELRALSDDITWRIRNTRGLRLLMLYLGMMCCTRVTIETASEESEKILDNILSVTYAHGYEDIVKDEKKGVKKTKLISIYLPLMWLYVEKGGELPCFSVEREDGTYTTEESIHCPRGEMKRKLFYDISRKTNSDGEAEYKLNHYWLTQLGVTSAYRVIQMDIVGKEYELKREDVDERQIEDWSRSLEGLTNEDAYKNSRYNASILRREGAEISSNVVFGERLNERILQTVESLPLKREQMKVFGSKLVERIREVKYMIIQEKRNDFGFKCRVIENSECIEMSNVEFLAHDICISFNTHIGTESSKALAYLGIMDMQQSELKREIGMTRGVYGAFKYDDPLFKDGYKIWKTNRSLLDNYFKATQISDKVKILLIQAFQNYDRMRYHQYLLSQSPRNLFFIRNDATNLVNSEVAEEVVNIDLYRAILVGEVLRSCNDLTGCKIRLEMSKDMKSKMGSLGIEIVHTD</sequence>
<feature type="transmembrane region" description="Helical" evidence="1">
    <location>
        <begin position="191"/>
        <end position="212"/>
    </location>
</feature>
<dbReference type="Pfam" id="PF22209">
    <property type="entry name" value="CPV_RdRP_N"/>
    <property type="match status" value="1"/>
</dbReference>
<dbReference type="GO" id="GO:0003968">
    <property type="term" value="F:RNA-directed RNA polymerase activity"/>
    <property type="evidence" value="ECO:0007669"/>
    <property type="project" value="UniProtKB-KW"/>
</dbReference>
<reference evidence="4" key="1">
    <citation type="journal article" date="2024" name="NPJ Biofilms Microbiomes">
        <title>Decoding the RNA viromes in shrew lungs along the eastern coast of China.</title>
        <authorList>
            <person name="Zhang J.T."/>
            <person name="Hu Z.Y."/>
            <person name="Tang F."/>
            <person name="Liu Y.T."/>
            <person name="Tan W.L."/>
            <person name="Ma X.F."/>
            <person name="Zhang Y.F."/>
            <person name="Si G.Q."/>
            <person name="Zhang L."/>
            <person name="Zhang M.Q."/>
            <person name="Peng C."/>
            <person name="Fu B.K."/>
            <person name="Fang L.Q."/>
            <person name="Zhang X.A."/>
            <person name="Liu W."/>
        </authorList>
    </citation>
    <scope>NUCLEOTIDE SEQUENCE</scope>
    <source>
        <strain evidence="4">Spin_1</strain>
    </source>
</reference>
<dbReference type="Pfam" id="PF22212">
    <property type="entry name" value="CPV_RdRP_pol_dom"/>
    <property type="match status" value="1"/>
</dbReference>
<keyword evidence="4" id="KW-0548">Nucleotidyltransferase</keyword>
<feature type="domain" description="RNA-directed RNA polymerase C-terminal" evidence="3">
    <location>
        <begin position="862"/>
        <end position="1195"/>
    </location>
</feature>
<dbReference type="Gene3D" id="3.90.1850.10">
    <property type="entry name" value="RNA-directed RNA polymerase lambda-3"/>
    <property type="match status" value="1"/>
</dbReference>
<proteinExistence type="predicted"/>
<keyword evidence="1" id="KW-0812">Transmembrane</keyword>
<dbReference type="EMBL" id="PP272604">
    <property type="protein sequence ID" value="WZI33318.1"/>
    <property type="molecule type" value="Genomic_RNA"/>
</dbReference>
<accession>A0AB38ZJW4</accession>
<dbReference type="InterPro" id="IPR054006">
    <property type="entry name" value="RdRP_N"/>
</dbReference>
<evidence type="ECO:0000256" key="1">
    <source>
        <dbReference type="SAM" id="Phobius"/>
    </source>
</evidence>
<dbReference type="Pfam" id="PF22213">
    <property type="entry name" value="CPV_RdRP_C"/>
    <property type="match status" value="1"/>
</dbReference>
<name>A0AB38ZJW4_9REOV</name>
<dbReference type="InterPro" id="IPR054002">
    <property type="entry name" value="RdRP_C"/>
</dbReference>
<reference evidence="4" key="2">
    <citation type="submission" date="2024-01" db="EMBL/GenBank/DDBJ databases">
        <authorList>
            <person name="Zhang X.-A."/>
            <person name="Zhang J.-T."/>
            <person name="Hu Z.-Y."/>
            <person name="Liu W."/>
        </authorList>
    </citation>
    <scope>NUCLEOTIDE SEQUENCE</scope>
    <source>
        <strain evidence="4">Spin_1</strain>
    </source>
</reference>
<evidence type="ECO:0000259" key="3">
    <source>
        <dbReference type="Pfam" id="PF22213"/>
    </source>
</evidence>
<keyword evidence="4" id="KW-0808">Transferase</keyword>
<protein>
    <submittedName>
        <fullName evidence="4">RNA-dependent RNA polymerase</fullName>
    </submittedName>
</protein>
<keyword evidence="1" id="KW-1133">Transmembrane helix</keyword>
<organism evidence="4">
    <name type="scientific">Crocidura lasiura reovirus</name>
    <dbReference type="NCBI Taxonomy" id="3139484"/>
    <lineage>
        <taxon>Viruses</taxon>
        <taxon>Riboviria</taxon>
        <taxon>Orthornavirae</taxon>
        <taxon>Duplornaviricota</taxon>
        <taxon>Resentoviricetes</taxon>
        <taxon>Reovirales</taxon>
    </lineage>
</organism>
<evidence type="ECO:0000259" key="2">
    <source>
        <dbReference type="Pfam" id="PF22209"/>
    </source>
</evidence>